<gene>
    <name evidence="2" type="ORF">O9570_25960</name>
</gene>
<keyword evidence="1" id="KW-0732">Signal</keyword>
<feature type="signal peptide" evidence="1">
    <location>
        <begin position="1"/>
        <end position="25"/>
    </location>
</feature>
<accession>A0A9X3R6R7</accession>
<feature type="chain" id="PRO_5040908279" description="DUF4148 domain-containing protein" evidence="1">
    <location>
        <begin position="26"/>
        <end position="122"/>
    </location>
</feature>
<dbReference type="EMBL" id="JAPZVI010000031">
    <property type="protein sequence ID" value="MCZ8404926.1"/>
    <property type="molecule type" value="Genomic_DNA"/>
</dbReference>
<name>A0A9X3R6R7_ALCXX</name>
<protein>
    <recommendedName>
        <fullName evidence="4">DUF4148 domain-containing protein</fullName>
    </recommendedName>
</protein>
<evidence type="ECO:0000313" key="2">
    <source>
        <dbReference type="EMBL" id="MCZ8404926.1"/>
    </source>
</evidence>
<sequence>MQRSNRAAWAAIWVAGLAVAMPVAAAQPAASPRAAMPLAGECELPDTTREAYAARQARGEVTRAQVRAQVEVWRASGMAQLSRARPLPDVYSERYRQHYAAYVRMRNGPAYAQALCQELGNE</sequence>
<dbReference type="RefSeq" id="WP_269865200.1">
    <property type="nucleotide sequence ID" value="NZ_JAPZVI010000031.1"/>
</dbReference>
<evidence type="ECO:0008006" key="4">
    <source>
        <dbReference type="Google" id="ProtNLM"/>
    </source>
</evidence>
<comment type="caution">
    <text evidence="2">The sequence shown here is derived from an EMBL/GenBank/DDBJ whole genome shotgun (WGS) entry which is preliminary data.</text>
</comment>
<evidence type="ECO:0000256" key="1">
    <source>
        <dbReference type="SAM" id="SignalP"/>
    </source>
</evidence>
<organism evidence="2 3">
    <name type="scientific">Alcaligenes xylosoxydans xylosoxydans</name>
    <name type="common">Achromobacter xylosoxidans</name>
    <dbReference type="NCBI Taxonomy" id="85698"/>
    <lineage>
        <taxon>Bacteria</taxon>
        <taxon>Pseudomonadati</taxon>
        <taxon>Pseudomonadota</taxon>
        <taxon>Betaproteobacteria</taxon>
        <taxon>Burkholderiales</taxon>
        <taxon>Alcaligenaceae</taxon>
        <taxon>Achromobacter</taxon>
    </lineage>
</organism>
<evidence type="ECO:0000313" key="3">
    <source>
        <dbReference type="Proteomes" id="UP001141992"/>
    </source>
</evidence>
<reference evidence="2" key="1">
    <citation type="submission" date="2022-12" db="EMBL/GenBank/DDBJ databases">
        <authorList>
            <person name="Voronina O.L."/>
            <person name="Kunda M.S."/>
            <person name="Ryzhova N."/>
            <person name="Aksenova E.I."/>
        </authorList>
    </citation>
    <scope>NUCLEOTIDE SEQUENCE</scope>
    <source>
        <strain evidence="2">SCCH136:Ach223948</strain>
    </source>
</reference>
<proteinExistence type="predicted"/>
<dbReference type="AlphaFoldDB" id="A0A9X3R6R7"/>
<dbReference type="Proteomes" id="UP001141992">
    <property type="component" value="Unassembled WGS sequence"/>
</dbReference>